<name>A0AAV4W7L9_CAEEX</name>
<proteinExistence type="predicted"/>
<accession>A0AAV4W7L9</accession>
<evidence type="ECO:0000313" key="2">
    <source>
        <dbReference type="Proteomes" id="UP001054945"/>
    </source>
</evidence>
<organism evidence="1 2">
    <name type="scientific">Caerostris extrusa</name>
    <name type="common">Bark spider</name>
    <name type="synonym">Caerostris bankana</name>
    <dbReference type="NCBI Taxonomy" id="172846"/>
    <lineage>
        <taxon>Eukaryota</taxon>
        <taxon>Metazoa</taxon>
        <taxon>Ecdysozoa</taxon>
        <taxon>Arthropoda</taxon>
        <taxon>Chelicerata</taxon>
        <taxon>Arachnida</taxon>
        <taxon>Araneae</taxon>
        <taxon>Araneomorphae</taxon>
        <taxon>Entelegynae</taxon>
        <taxon>Araneoidea</taxon>
        <taxon>Araneidae</taxon>
        <taxon>Caerostris</taxon>
    </lineage>
</organism>
<sequence length="87" mass="10481">MQFEKFEITCRRQAGSRYALNIPNSKLLFQLTKMVRKEYSLVDRLPWNRSRCDILPHKNNIRFVFLNSILVFRLFDNVPFGGKFFLH</sequence>
<protein>
    <submittedName>
        <fullName evidence="1">Uncharacterized protein</fullName>
    </submittedName>
</protein>
<dbReference type="Proteomes" id="UP001054945">
    <property type="component" value="Unassembled WGS sequence"/>
</dbReference>
<reference evidence="1 2" key="1">
    <citation type="submission" date="2021-06" db="EMBL/GenBank/DDBJ databases">
        <title>Caerostris extrusa draft genome.</title>
        <authorList>
            <person name="Kono N."/>
            <person name="Arakawa K."/>
        </authorList>
    </citation>
    <scope>NUCLEOTIDE SEQUENCE [LARGE SCALE GENOMIC DNA]</scope>
</reference>
<dbReference type="AlphaFoldDB" id="A0AAV4W7L9"/>
<comment type="caution">
    <text evidence="1">The sequence shown here is derived from an EMBL/GenBank/DDBJ whole genome shotgun (WGS) entry which is preliminary data.</text>
</comment>
<gene>
    <name evidence="1" type="ORF">CEXT_292541</name>
</gene>
<dbReference type="EMBL" id="BPLR01015779">
    <property type="protein sequence ID" value="GIY78662.1"/>
    <property type="molecule type" value="Genomic_DNA"/>
</dbReference>
<evidence type="ECO:0000313" key="1">
    <source>
        <dbReference type="EMBL" id="GIY78662.1"/>
    </source>
</evidence>
<keyword evidence="2" id="KW-1185">Reference proteome</keyword>